<gene>
    <name evidence="10" type="primary">KAFR0C01860</name>
    <name evidence="8" type="synonym">FIT2A</name>
    <name evidence="8" type="synonym">YFT2</name>
    <name evidence="10" type="ORF">KAFR_0C01860</name>
</gene>
<keyword evidence="6" id="KW-0443">Lipid metabolism</keyword>
<dbReference type="GO" id="GO:0005788">
    <property type="term" value="C:endoplasmic reticulum lumen"/>
    <property type="evidence" value="ECO:0007669"/>
    <property type="project" value="EnsemblFungi"/>
</dbReference>
<comment type="catalytic activity">
    <reaction evidence="8">
        <text>an acyl-CoA + H2O = an acyl-4'-phosphopantetheine + adenosine 3',5'-bisphosphate + 2 H(+)</text>
        <dbReference type="Rhea" id="RHEA:50044"/>
        <dbReference type="ChEBI" id="CHEBI:15377"/>
        <dbReference type="ChEBI" id="CHEBI:15378"/>
        <dbReference type="ChEBI" id="CHEBI:58342"/>
        <dbReference type="ChEBI" id="CHEBI:58343"/>
        <dbReference type="ChEBI" id="CHEBI:132023"/>
    </reaction>
</comment>
<dbReference type="RefSeq" id="XP_003956314.1">
    <property type="nucleotide sequence ID" value="XM_003956265.1"/>
</dbReference>
<dbReference type="PANTHER" id="PTHR23129:SF0">
    <property type="entry name" value="ACYL-COENZYME A DIPHOSPHATASE FITM2"/>
    <property type="match status" value="1"/>
</dbReference>
<dbReference type="GO" id="GO:0010945">
    <property type="term" value="F:coenzyme A diphosphatase activity"/>
    <property type="evidence" value="ECO:0007669"/>
    <property type="project" value="InterPro"/>
</dbReference>
<feature type="transmembrane region" description="Helical" evidence="9">
    <location>
        <begin position="109"/>
        <end position="128"/>
    </location>
</feature>
<accession>H2AS29</accession>
<dbReference type="GeneID" id="13885098"/>
<dbReference type="OrthoDB" id="5579088at2759"/>
<dbReference type="GO" id="GO:0140042">
    <property type="term" value="P:lipid droplet formation"/>
    <property type="evidence" value="ECO:0007669"/>
    <property type="project" value="UniProtKB-UniRule"/>
</dbReference>
<evidence type="ECO:0000256" key="8">
    <source>
        <dbReference type="HAMAP-Rule" id="MF_03232"/>
    </source>
</evidence>
<evidence type="ECO:0000256" key="1">
    <source>
        <dbReference type="ARBA" id="ARBA00004477"/>
    </source>
</evidence>
<keyword evidence="8" id="KW-1208">Phospholipid metabolism</keyword>
<evidence type="ECO:0000256" key="2">
    <source>
        <dbReference type="ARBA" id="ARBA00022692"/>
    </source>
</evidence>
<dbReference type="EC" id="3.6.1.-" evidence="8"/>
<dbReference type="InParanoid" id="H2AS29"/>
<feature type="transmembrane region" description="Helical" evidence="9">
    <location>
        <begin position="228"/>
        <end position="246"/>
    </location>
</feature>
<proteinExistence type="inferred from homology"/>
<dbReference type="KEGG" id="kaf:KAFR_0C01860"/>
<dbReference type="Pfam" id="PF10261">
    <property type="entry name" value="FIT"/>
    <property type="match status" value="1"/>
</dbReference>
<evidence type="ECO:0000256" key="5">
    <source>
        <dbReference type="ARBA" id="ARBA00022989"/>
    </source>
</evidence>
<evidence type="ECO:0000256" key="9">
    <source>
        <dbReference type="SAM" id="Phobius"/>
    </source>
</evidence>
<dbReference type="AlphaFoldDB" id="H2AS29"/>
<keyword evidence="11" id="KW-1185">Reference proteome</keyword>
<comment type="catalytic activity">
    <reaction evidence="8">
        <text>(9Z)-octadecenoyl-CoA + H2O = S-(9Z-octadecenoyl)-4'-phosphopantetheine + adenosine 3',5'-bisphosphate + 2 H(+)</text>
        <dbReference type="Rhea" id="RHEA:65564"/>
        <dbReference type="ChEBI" id="CHEBI:15377"/>
        <dbReference type="ChEBI" id="CHEBI:15378"/>
        <dbReference type="ChEBI" id="CHEBI:57387"/>
        <dbReference type="ChEBI" id="CHEBI:58343"/>
        <dbReference type="ChEBI" id="CHEBI:156553"/>
    </reaction>
</comment>
<dbReference type="EMBL" id="HE650823">
    <property type="protein sequence ID" value="CCF57179.1"/>
    <property type="molecule type" value="Genomic_DNA"/>
</dbReference>
<organism evidence="10 11">
    <name type="scientific">Kazachstania africana (strain ATCC 22294 / BCRC 22015 / CBS 2517 / CECT 1963 / NBRC 1671 / NRRL Y-8276)</name>
    <name type="common">Yeast</name>
    <name type="synonym">Kluyveromyces africanus</name>
    <dbReference type="NCBI Taxonomy" id="1071382"/>
    <lineage>
        <taxon>Eukaryota</taxon>
        <taxon>Fungi</taxon>
        <taxon>Dikarya</taxon>
        <taxon>Ascomycota</taxon>
        <taxon>Saccharomycotina</taxon>
        <taxon>Saccharomycetes</taxon>
        <taxon>Saccharomycetales</taxon>
        <taxon>Saccharomycetaceae</taxon>
        <taxon>Kazachstania</taxon>
    </lineage>
</organism>
<keyword evidence="2 8" id="KW-0812">Transmembrane</keyword>
<comment type="catalytic activity">
    <reaction evidence="8">
        <text>(5Z,8Z,11Z,14Z)-eicosatetraenoyl-CoA + H2O = S-(5Z,8Z,11Z,14Z-eicosatetraenoyl)-4'-phosphopantetheine + adenosine 3',5'-bisphosphate + 2 H(+)</text>
        <dbReference type="Rhea" id="RHEA:65568"/>
        <dbReference type="ChEBI" id="CHEBI:15377"/>
        <dbReference type="ChEBI" id="CHEBI:15378"/>
        <dbReference type="ChEBI" id="CHEBI:57368"/>
        <dbReference type="ChEBI" id="CHEBI:58343"/>
        <dbReference type="ChEBI" id="CHEBI:156554"/>
    </reaction>
</comment>
<feature type="transmembrane region" description="Helical" evidence="9">
    <location>
        <begin position="159"/>
        <end position="180"/>
    </location>
</feature>
<dbReference type="HOGENOM" id="CLU_086757_0_0_1"/>
<evidence type="ECO:0000256" key="6">
    <source>
        <dbReference type="ARBA" id="ARBA00023098"/>
    </source>
</evidence>
<protein>
    <recommendedName>
        <fullName evidence="8">Acyl-coenzyme A diphosphatase YFT2</fullName>
        <ecNumber evidence="8">3.6.1.-</ecNumber>
    </recommendedName>
    <alternativeName>
        <fullName evidence="8">FIT family protein YFT2</fullName>
    </alternativeName>
</protein>
<evidence type="ECO:0000256" key="7">
    <source>
        <dbReference type="ARBA" id="ARBA00023136"/>
    </source>
</evidence>
<feature type="transmembrane region" description="Helical" evidence="9">
    <location>
        <begin position="54"/>
        <end position="76"/>
    </location>
</feature>
<dbReference type="GO" id="GO:0008654">
    <property type="term" value="P:phospholipid biosynthetic process"/>
    <property type="evidence" value="ECO:0007669"/>
    <property type="project" value="UniProtKB-KW"/>
</dbReference>
<keyword evidence="4 8" id="KW-0256">Endoplasmic reticulum</keyword>
<feature type="transmembrane region" description="Helical" evidence="9">
    <location>
        <begin position="201"/>
        <end position="222"/>
    </location>
</feature>
<evidence type="ECO:0000256" key="4">
    <source>
        <dbReference type="ARBA" id="ARBA00022824"/>
    </source>
</evidence>
<dbReference type="STRING" id="1071382.H2AS29"/>
<dbReference type="eggNOG" id="KOG3750">
    <property type="taxonomic scope" value="Eukaryota"/>
</dbReference>
<keyword evidence="7 8" id="KW-0472">Membrane</keyword>
<evidence type="ECO:0000256" key="3">
    <source>
        <dbReference type="ARBA" id="ARBA00022801"/>
    </source>
</evidence>
<feature type="active site" evidence="8">
    <location>
        <position position="162"/>
    </location>
</feature>
<dbReference type="InterPro" id="IPR046398">
    <property type="entry name" value="YFT2"/>
</dbReference>
<evidence type="ECO:0000313" key="10">
    <source>
        <dbReference type="EMBL" id="CCF57179.1"/>
    </source>
</evidence>
<keyword evidence="8" id="KW-0594">Phospholipid biosynthesis</keyword>
<dbReference type="Proteomes" id="UP000005220">
    <property type="component" value="Chromosome 3"/>
</dbReference>
<dbReference type="FunCoup" id="H2AS29">
    <property type="interactions" value="53"/>
</dbReference>
<dbReference type="HAMAP" id="MF_03232">
    <property type="entry name" value="YFT2"/>
    <property type="match status" value="1"/>
</dbReference>
<dbReference type="GO" id="GO:0005789">
    <property type="term" value="C:endoplasmic reticulum membrane"/>
    <property type="evidence" value="ECO:0007669"/>
    <property type="project" value="UniProtKB-SubCell"/>
</dbReference>
<keyword evidence="3 8" id="KW-0378">Hydrolase</keyword>
<dbReference type="InterPro" id="IPR019388">
    <property type="entry name" value="FIT"/>
</dbReference>
<keyword evidence="5 8" id="KW-1133">Transmembrane helix</keyword>
<reference evidence="10 11" key="1">
    <citation type="journal article" date="2011" name="Proc. Natl. Acad. Sci. U.S.A.">
        <title>Evolutionary erosion of yeast sex chromosomes by mating-type switching accidents.</title>
        <authorList>
            <person name="Gordon J.L."/>
            <person name="Armisen D."/>
            <person name="Proux-Wera E."/>
            <person name="Oheigeartaigh S.S."/>
            <person name="Byrne K.P."/>
            <person name="Wolfe K.H."/>
        </authorList>
    </citation>
    <scope>NUCLEOTIDE SEQUENCE [LARGE SCALE GENOMIC DNA]</scope>
    <source>
        <strain evidence="11">ATCC 22294 / BCRC 22015 / CBS 2517 / CECT 1963 / NBRC 1671 / NRRL Y-8276</strain>
    </source>
</reference>
<keyword evidence="8" id="KW-0444">Lipid biosynthesis</keyword>
<comment type="function">
    <text evidence="8">Fatty acyl-coenzyme A (CoA) diphosphatase that hydrolyzes fatty acyl-CoA to yield acyl-4'-phosphopantetheine and adenosine 3',5'-bisphosphate. Preferentially hydrolyzes unsaturated long-chain acyl-CoA substrates in the endoplasmic reticulum (ER) lumen. This catalytic activity is required for maintaining ER structure and for lipid droplets (LDs) biogenesis, which are lipid storage organelles involved in maintaining lipid and energy homeostasis. May directly bind to diacylglycerol (DAGs) and triacylglycerol, which is also important for LD biogenesis. May support directional budding of nacent LDs from the ER into the cytosol by reducing DAG levels at sites of LD formation. May play a role in the regulation of cell morphology and cytoskeletal organization). Involved in phospholipid biosynthesis.</text>
</comment>
<sequence>MKLSLLPPLIISLIYPCILFLGLFLSAVISDETKSYQKDRIYLLRSSNIINEIFAYNGNLVWFILFSFVASLQIYIRSHTFILLPHDIVDVDSKENVRAKLLKEYMVKFLLKVFILFVCFLIIDNIFILTGGSCAPGGATRSAEQCKALGGDWLGGFDISGHFCFLTNISLILWIELHHYSKYTEEEELQSRINKWIKRSLIVVEVVLYIWMFLLLVTSIYYHTILEKILGCIMGYACPLVMYWLIPNQPRMKSLLYAF</sequence>
<name>H2AS29_KAZAF</name>
<comment type="similarity">
    <text evidence="8">Belongs to the FIT family. Yeast FIT2A/YFT2 subfamily.</text>
</comment>
<comment type="subcellular location">
    <subcellularLocation>
        <location evidence="1 8">Endoplasmic reticulum membrane</location>
        <topology evidence="1 8">Multi-pass membrane protein</topology>
    </subcellularLocation>
</comment>
<dbReference type="PANTHER" id="PTHR23129">
    <property type="entry name" value="ACYL-COENZYME A DIPHOSPHATASE FITM2"/>
    <property type="match status" value="1"/>
</dbReference>
<feature type="active site" evidence="8">
    <location>
        <position position="223"/>
    </location>
</feature>
<comment type="catalytic activity">
    <reaction evidence="8">
        <text>hexadecanoyl-CoA + H2O = S-hexadecanoyl-4'-phosphopantetheine + adenosine 3',5'-bisphosphate + 2 H(+)</text>
        <dbReference type="Rhea" id="RHEA:50032"/>
        <dbReference type="ChEBI" id="CHEBI:15377"/>
        <dbReference type="ChEBI" id="CHEBI:15378"/>
        <dbReference type="ChEBI" id="CHEBI:57379"/>
        <dbReference type="ChEBI" id="CHEBI:58343"/>
        <dbReference type="ChEBI" id="CHEBI:132018"/>
    </reaction>
</comment>
<evidence type="ECO:0000313" key="11">
    <source>
        <dbReference type="Proteomes" id="UP000005220"/>
    </source>
</evidence>